<dbReference type="PROSITE" id="PS51375">
    <property type="entry name" value="PPR"/>
    <property type="match status" value="2"/>
</dbReference>
<evidence type="ECO:0008006" key="5">
    <source>
        <dbReference type="Google" id="ProtNLM"/>
    </source>
</evidence>
<dbReference type="Pfam" id="PF13041">
    <property type="entry name" value="PPR_2"/>
    <property type="match status" value="1"/>
</dbReference>
<dbReference type="PANTHER" id="PTHR47926">
    <property type="entry name" value="PENTATRICOPEPTIDE REPEAT-CONTAINING PROTEIN"/>
    <property type="match status" value="1"/>
</dbReference>
<dbReference type="AlphaFoldDB" id="D8SEC4"/>
<dbReference type="Pfam" id="PF01535">
    <property type="entry name" value="PPR"/>
    <property type="match status" value="3"/>
</dbReference>
<sequence>DAAVGRKIHAQIIASGYGGDRFVANAVVQIYVAHGEIDQAKLEFDRIPEKNLVSWNAMIHAYTQSRRLDRAKAALDRMPWCNVISWTTMMVAYSQNFQLAEAEAMFFSMPERSLISWNAMFVAYAQHGHLAKAKAIFDATPEKTDIASWNALIVMYAANGHGPEAEEFFRELNLEGVTPDDITFTGILVAATHTGSVRRGVEKFQMMVSDFGIWPSCEHFGVMLDTLGRSGEVAGAEELLRGMPFEPDLVACKSVLGACAVYRDVECAERVGEAAMALFPEDSATYVVLSNVFA</sequence>
<dbReference type="EMBL" id="GL377615">
    <property type="protein sequence ID" value="EFJ17179.1"/>
    <property type="molecule type" value="Genomic_DNA"/>
</dbReference>
<evidence type="ECO:0000313" key="4">
    <source>
        <dbReference type="Proteomes" id="UP000001514"/>
    </source>
</evidence>
<evidence type="ECO:0000313" key="3">
    <source>
        <dbReference type="EMBL" id="EFJ17179.1"/>
    </source>
</evidence>
<dbReference type="PANTHER" id="PTHR47926:SF533">
    <property type="entry name" value="DYW DOMAIN-CONTAINING PROTEIN"/>
    <property type="match status" value="1"/>
</dbReference>
<name>D8SEC4_SELML</name>
<dbReference type="InParanoid" id="D8SEC4"/>
<dbReference type="NCBIfam" id="TIGR00756">
    <property type="entry name" value="PPR"/>
    <property type="match status" value="2"/>
</dbReference>
<dbReference type="HOGENOM" id="CLU_002706_0_0_1"/>
<evidence type="ECO:0000256" key="2">
    <source>
        <dbReference type="PROSITE-ProRule" id="PRU00708"/>
    </source>
</evidence>
<evidence type="ECO:0000256" key="1">
    <source>
        <dbReference type="ARBA" id="ARBA00022737"/>
    </source>
</evidence>
<feature type="repeat" description="PPR" evidence="2">
    <location>
        <begin position="145"/>
        <end position="179"/>
    </location>
</feature>
<dbReference type="Gene3D" id="1.25.40.10">
    <property type="entry name" value="Tetratricopeptide repeat domain"/>
    <property type="match status" value="2"/>
</dbReference>
<dbReference type="eggNOG" id="KOG4197">
    <property type="taxonomic scope" value="Eukaryota"/>
</dbReference>
<feature type="non-terminal residue" evidence="3">
    <location>
        <position position="1"/>
    </location>
</feature>
<feature type="non-terminal residue" evidence="3">
    <location>
        <position position="294"/>
    </location>
</feature>
<feature type="repeat" description="PPR" evidence="2">
    <location>
        <begin position="51"/>
        <end position="85"/>
    </location>
</feature>
<dbReference type="GO" id="GO:0009451">
    <property type="term" value="P:RNA modification"/>
    <property type="evidence" value="ECO:0007669"/>
    <property type="project" value="InterPro"/>
</dbReference>
<keyword evidence="4" id="KW-1185">Reference proteome</keyword>
<gene>
    <name evidence="3" type="ORF">SELMODRAFT_34609</name>
</gene>
<dbReference type="InterPro" id="IPR002885">
    <property type="entry name" value="PPR_rpt"/>
</dbReference>
<dbReference type="InterPro" id="IPR011990">
    <property type="entry name" value="TPR-like_helical_dom_sf"/>
</dbReference>
<dbReference type="GO" id="GO:0003723">
    <property type="term" value="F:RNA binding"/>
    <property type="evidence" value="ECO:0007669"/>
    <property type="project" value="InterPro"/>
</dbReference>
<dbReference type="InterPro" id="IPR046960">
    <property type="entry name" value="PPR_At4g14850-like_plant"/>
</dbReference>
<proteinExistence type="predicted"/>
<protein>
    <recommendedName>
        <fullName evidence="5">Pentacotripeptide-repeat region of PRORP domain-containing protein</fullName>
    </recommendedName>
</protein>
<dbReference type="STRING" id="88036.D8SEC4"/>
<dbReference type="Gramene" id="EFJ17179">
    <property type="protein sequence ID" value="EFJ17179"/>
    <property type="gene ID" value="SELMODRAFT_34609"/>
</dbReference>
<accession>D8SEC4</accession>
<dbReference type="Proteomes" id="UP000001514">
    <property type="component" value="Unassembled WGS sequence"/>
</dbReference>
<dbReference type="FunFam" id="1.25.40.10:FF:000242">
    <property type="entry name" value="Pentatricopeptide repeat-containing protein"/>
    <property type="match status" value="1"/>
</dbReference>
<keyword evidence="1" id="KW-0677">Repeat</keyword>
<reference evidence="3 4" key="1">
    <citation type="journal article" date="2011" name="Science">
        <title>The Selaginella genome identifies genetic changes associated with the evolution of vascular plants.</title>
        <authorList>
            <person name="Banks J.A."/>
            <person name="Nishiyama T."/>
            <person name="Hasebe M."/>
            <person name="Bowman J.L."/>
            <person name="Gribskov M."/>
            <person name="dePamphilis C."/>
            <person name="Albert V.A."/>
            <person name="Aono N."/>
            <person name="Aoyama T."/>
            <person name="Ambrose B.A."/>
            <person name="Ashton N.W."/>
            <person name="Axtell M.J."/>
            <person name="Barker E."/>
            <person name="Barker M.S."/>
            <person name="Bennetzen J.L."/>
            <person name="Bonawitz N.D."/>
            <person name="Chapple C."/>
            <person name="Cheng C."/>
            <person name="Correa L.G."/>
            <person name="Dacre M."/>
            <person name="DeBarry J."/>
            <person name="Dreyer I."/>
            <person name="Elias M."/>
            <person name="Engstrom E.M."/>
            <person name="Estelle M."/>
            <person name="Feng L."/>
            <person name="Finet C."/>
            <person name="Floyd S.K."/>
            <person name="Frommer W.B."/>
            <person name="Fujita T."/>
            <person name="Gramzow L."/>
            <person name="Gutensohn M."/>
            <person name="Harholt J."/>
            <person name="Hattori M."/>
            <person name="Heyl A."/>
            <person name="Hirai T."/>
            <person name="Hiwatashi Y."/>
            <person name="Ishikawa M."/>
            <person name="Iwata M."/>
            <person name="Karol K.G."/>
            <person name="Koehler B."/>
            <person name="Kolukisaoglu U."/>
            <person name="Kubo M."/>
            <person name="Kurata T."/>
            <person name="Lalonde S."/>
            <person name="Li K."/>
            <person name="Li Y."/>
            <person name="Litt A."/>
            <person name="Lyons E."/>
            <person name="Manning G."/>
            <person name="Maruyama T."/>
            <person name="Michael T.P."/>
            <person name="Mikami K."/>
            <person name="Miyazaki S."/>
            <person name="Morinaga S."/>
            <person name="Murata T."/>
            <person name="Mueller-Roeber B."/>
            <person name="Nelson D.R."/>
            <person name="Obara M."/>
            <person name="Oguri Y."/>
            <person name="Olmstead R.G."/>
            <person name="Onodera N."/>
            <person name="Petersen B.L."/>
            <person name="Pils B."/>
            <person name="Prigge M."/>
            <person name="Rensing S.A."/>
            <person name="Riano-Pachon D.M."/>
            <person name="Roberts A.W."/>
            <person name="Sato Y."/>
            <person name="Scheller H.V."/>
            <person name="Schulz B."/>
            <person name="Schulz C."/>
            <person name="Shakirov E.V."/>
            <person name="Shibagaki N."/>
            <person name="Shinohara N."/>
            <person name="Shippen D.E."/>
            <person name="Soerensen I."/>
            <person name="Sotooka R."/>
            <person name="Sugimoto N."/>
            <person name="Sugita M."/>
            <person name="Sumikawa N."/>
            <person name="Tanurdzic M."/>
            <person name="Theissen G."/>
            <person name="Ulvskov P."/>
            <person name="Wakazuki S."/>
            <person name="Weng J.K."/>
            <person name="Willats W.W."/>
            <person name="Wipf D."/>
            <person name="Wolf P.G."/>
            <person name="Yang L."/>
            <person name="Zimmer A.D."/>
            <person name="Zhu Q."/>
            <person name="Mitros T."/>
            <person name="Hellsten U."/>
            <person name="Loque D."/>
            <person name="Otillar R."/>
            <person name="Salamov A."/>
            <person name="Schmutz J."/>
            <person name="Shapiro H."/>
            <person name="Lindquist E."/>
            <person name="Lucas S."/>
            <person name="Rokhsar D."/>
            <person name="Grigoriev I.V."/>
        </authorList>
    </citation>
    <scope>NUCLEOTIDE SEQUENCE [LARGE SCALE GENOMIC DNA]</scope>
</reference>
<organism evidence="4">
    <name type="scientific">Selaginella moellendorffii</name>
    <name type="common">Spikemoss</name>
    <dbReference type="NCBI Taxonomy" id="88036"/>
    <lineage>
        <taxon>Eukaryota</taxon>
        <taxon>Viridiplantae</taxon>
        <taxon>Streptophyta</taxon>
        <taxon>Embryophyta</taxon>
        <taxon>Tracheophyta</taxon>
        <taxon>Lycopodiopsida</taxon>
        <taxon>Selaginellales</taxon>
        <taxon>Selaginellaceae</taxon>
        <taxon>Selaginella</taxon>
    </lineage>
</organism>
<dbReference type="KEGG" id="smo:SELMODRAFT_34609"/>